<evidence type="ECO:0000259" key="2">
    <source>
        <dbReference type="Pfam" id="PF13456"/>
    </source>
</evidence>
<dbReference type="ExpressionAtlas" id="A0A5S9XRY0">
    <property type="expression patterns" value="differential"/>
</dbReference>
<dbReference type="Pfam" id="PF13456">
    <property type="entry name" value="RVT_3"/>
    <property type="match status" value="1"/>
</dbReference>
<feature type="domain" description="Reverse transcriptase zinc-binding" evidence="3">
    <location>
        <begin position="230"/>
        <end position="302"/>
    </location>
</feature>
<evidence type="ECO:0000256" key="1">
    <source>
        <dbReference type="SAM" id="MobiDB-lite"/>
    </source>
</evidence>
<protein>
    <submittedName>
        <fullName evidence="4">Uncharacterized protein</fullName>
    </submittedName>
</protein>
<dbReference type="CDD" id="cd06222">
    <property type="entry name" value="RNase_H_like"/>
    <property type="match status" value="1"/>
</dbReference>
<dbReference type="InterPro" id="IPR012337">
    <property type="entry name" value="RNaseH-like_sf"/>
</dbReference>
<dbReference type="GO" id="GO:0003676">
    <property type="term" value="F:nucleic acid binding"/>
    <property type="evidence" value="ECO:0007669"/>
    <property type="project" value="InterPro"/>
</dbReference>
<organism evidence="4 5">
    <name type="scientific">Arabidopsis thaliana</name>
    <name type="common">Mouse-ear cress</name>
    <dbReference type="NCBI Taxonomy" id="3702"/>
    <lineage>
        <taxon>Eukaryota</taxon>
        <taxon>Viridiplantae</taxon>
        <taxon>Streptophyta</taxon>
        <taxon>Embryophyta</taxon>
        <taxon>Tracheophyta</taxon>
        <taxon>Spermatophyta</taxon>
        <taxon>Magnoliopsida</taxon>
        <taxon>eudicotyledons</taxon>
        <taxon>Gunneridae</taxon>
        <taxon>Pentapetalae</taxon>
        <taxon>rosids</taxon>
        <taxon>malvids</taxon>
        <taxon>Brassicales</taxon>
        <taxon>Brassicaceae</taxon>
        <taxon>Camelineae</taxon>
        <taxon>Arabidopsis</taxon>
    </lineage>
</organism>
<dbReference type="AlphaFoldDB" id="A0A5S9XRY0"/>
<feature type="domain" description="RNase H type-1" evidence="2">
    <location>
        <begin position="420"/>
        <end position="539"/>
    </location>
</feature>
<dbReference type="Pfam" id="PF13966">
    <property type="entry name" value="zf-RVT"/>
    <property type="match status" value="1"/>
</dbReference>
<dbReference type="EMBL" id="CACSHJ010000095">
    <property type="protein sequence ID" value="CAA0394673.1"/>
    <property type="molecule type" value="Genomic_DNA"/>
</dbReference>
<proteinExistence type="predicted"/>
<dbReference type="InterPro" id="IPR036397">
    <property type="entry name" value="RNaseH_sf"/>
</dbReference>
<sequence length="568" mass="65584">MNCFLLPSTICSEINSVISTFWWGKDNGKTKLPWVAWNRLSLPKREGGLGFKDLQKFNKALLAKQAWRILKNPSSLLARLYKTLYYPTSSYLQALNGSAASYGWRSIQEGKTILQQGLRVRIGNGENTKIWEDPWLPCLPPRPAHGPILDEEMTVSDLWKPNIREWDPIVFDGVLNPEDQQLAKTLYLSKHAEEDTYVWAYTKDAQYTVHSGYWVTTHVDVQDNEIIQPPHGSVELKQKIWKLKVAPKIQHFLWRCLSDALSTATLLRTRNIPADPTCQRCCQEEETVNHILFTCTYAQMVWRCVNINFGSLLVSDNLEDNLNRLMELQKVQNIPLSNRLLPFWIMWRIWKSRNAFLFQKKDYDPACEARKGTYDVQEWIDTNATSPEANHDPPLSSGHSNEHTRSRQWIPPLAGWVKCNFDSGYVRGRSFTNTGWIVRDNRGKVIRFGGAKLQEAHSALQAEAMGLLHALQMIWTHGLRFVTFEGDNWELIKLVNTMGDHNEIGTLLVDIRFWMKKLPYMSLRHVNRERNAAADAIAIKASFLNSLSQTFTIPPQWLVNYLYYPYTI</sequence>
<dbReference type="InterPro" id="IPR044730">
    <property type="entry name" value="RNase_H-like_dom_plant"/>
</dbReference>
<feature type="region of interest" description="Disordered" evidence="1">
    <location>
        <begin position="385"/>
        <end position="404"/>
    </location>
</feature>
<dbReference type="GO" id="GO:0004523">
    <property type="term" value="F:RNA-DNA hybrid ribonuclease activity"/>
    <property type="evidence" value="ECO:0007669"/>
    <property type="project" value="InterPro"/>
</dbReference>
<dbReference type="InterPro" id="IPR052929">
    <property type="entry name" value="RNase_H-like_EbsB-rel"/>
</dbReference>
<dbReference type="InterPro" id="IPR026960">
    <property type="entry name" value="RVT-Znf"/>
</dbReference>
<dbReference type="Gene3D" id="3.30.420.10">
    <property type="entry name" value="Ribonuclease H-like superfamily/Ribonuclease H"/>
    <property type="match status" value="1"/>
</dbReference>
<accession>A0A5S9XRY0</accession>
<dbReference type="Proteomes" id="UP000434276">
    <property type="component" value="Unassembled WGS sequence"/>
</dbReference>
<dbReference type="PANTHER" id="PTHR47074:SF78">
    <property type="entry name" value="GB|AAF30348.1-RELATED"/>
    <property type="match status" value="1"/>
</dbReference>
<dbReference type="OrthoDB" id="1104421at2759"/>
<evidence type="ECO:0000313" key="5">
    <source>
        <dbReference type="Proteomes" id="UP000434276"/>
    </source>
</evidence>
<dbReference type="InterPro" id="IPR002156">
    <property type="entry name" value="RNaseH_domain"/>
</dbReference>
<dbReference type="SUPFAM" id="SSF53098">
    <property type="entry name" value="Ribonuclease H-like"/>
    <property type="match status" value="1"/>
</dbReference>
<evidence type="ECO:0000259" key="3">
    <source>
        <dbReference type="Pfam" id="PF13966"/>
    </source>
</evidence>
<name>A0A5S9XRY0_ARATH</name>
<dbReference type="PANTHER" id="PTHR47074">
    <property type="entry name" value="BNAC02G40300D PROTEIN"/>
    <property type="match status" value="1"/>
</dbReference>
<gene>
    <name evidence="4" type="ORF">C24_LOCUS17614</name>
</gene>
<evidence type="ECO:0000313" key="4">
    <source>
        <dbReference type="EMBL" id="CAA0394673.1"/>
    </source>
</evidence>
<reference evidence="4 5" key="1">
    <citation type="submission" date="2019-12" db="EMBL/GenBank/DDBJ databases">
        <authorList>
            <person name="Jiao W.-B."/>
            <person name="Schneeberger K."/>
        </authorList>
    </citation>
    <scope>NUCLEOTIDE SEQUENCE [LARGE SCALE GENOMIC DNA]</scope>
    <source>
        <strain evidence="5">cv. C24</strain>
    </source>
</reference>